<dbReference type="Proteomes" id="UP000533637">
    <property type="component" value="Unassembled WGS sequence"/>
</dbReference>
<evidence type="ECO:0000313" key="3">
    <source>
        <dbReference type="Proteomes" id="UP000533637"/>
    </source>
</evidence>
<proteinExistence type="predicted"/>
<evidence type="ECO:0000313" key="2">
    <source>
        <dbReference type="EMBL" id="MBB4620520.1"/>
    </source>
</evidence>
<protein>
    <recommendedName>
        <fullName evidence="4">Lipoprotein</fullName>
    </recommendedName>
</protein>
<organism evidence="2 3">
    <name type="scientific">Parabacteroides faecis</name>
    <dbReference type="NCBI Taxonomy" id="1217282"/>
    <lineage>
        <taxon>Bacteria</taxon>
        <taxon>Pseudomonadati</taxon>
        <taxon>Bacteroidota</taxon>
        <taxon>Bacteroidia</taxon>
        <taxon>Bacteroidales</taxon>
        <taxon>Tannerellaceae</taxon>
        <taxon>Parabacteroides</taxon>
    </lineage>
</organism>
<feature type="chain" id="PRO_5045202827" description="Lipoprotein" evidence="1">
    <location>
        <begin position="25"/>
        <end position="138"/>
    </location>
</feature>
<feature type="signal peptide" evidence="1">
    <location>
        <begin position="1"/>
        <end position="24"/>
    </location>
</feature>
<evidence type="ECO:0000256" key="1">
    <source>
        <dbReference type="SAM" id="SignalP"/>
    </source>
</evidence>
<evidence type="ECO:0008006" key="4">
    <source>
        <dbReference type="Google" id="ProtNLM"/>
    </source>
</evidence>
<comment type="caution">
    <text evidence="2">The sequence shown here is derived from an EMBL/GenBank/DDBJ whole genome shotgun (WGS) entry which is preliminary data.</text>
</comment>
<keyword evidence="1" id="KW-0732">Signal</keyword>
<keyword evidence="3" id="KW-1185">Reference proteome</keyword>
<gene>
    <name evidence="2" type="ORF">GGQ57_000394</name>
</gene>
<sequence length="138" mass="16188">MKKKSIFSLILLLTILCGFNSCQDKPFDPVDENPEYLLCNGSGWYDEYIDSNGYPCTQRLIFYSDGSGKETIVRSFSDFPGDFEELRNSFYWEWDDDYYGSIYMEYPNGDYLFFDQLFISPYELSGLLDGEEVVFEPF</sequence>
<dbReference type="EMBL" id="JACHOC010000001">
    <property type="protein sequence ID" value="MBB4620520.1"/>
    <property type="molecule type" value="Genomic_DNA"/>
</dbReference>
<name>A0ABR6KG89_9BACT</name>
<dbReference type="RefSeq" id="WP_122356447.1">
    <property type="nucleotide sequence ID" value="NZ_BMPB01000010.1"/>
</dbReference>
<reference evidence="2 3" key="1">
    <citation type="submission" date="2020-08" db="EMBL/GenBank/DDBJ databases">
        <title>Genomic Encyclopedia of Type Strains, Phase IV (KMG-IV): sequencing the most valuable type-strain genomes for metagenomic binning, comparative biology and taxonomic classification.</title>
        <authorList>
            <person name="Goeker M."/>
        </authorList>
    </citation>
    <scope>NUCLEOTIDE SEQUENCE [LARGE SCALE GENOMIC DNA]</scope>
    <source>
        <strain evidence="2 3">DSM 102983</strain>
    </source>
</reference>
<accession>A0ABR6KG89</accession>